<reference evidence="1" key="2">
    <citation type="journal article" date="2021" name="PeerJ">
        <title>Extensive microbial diversity within the chicken gut microbiome revealed by metagenomics and culture.</title>
        <authorList>
            <person name="Gilroy R."/>
            <person name="Ravi A."/>
            <person name="Getino M."/>
            <person name="Pursley I."/>
            <person name="Horton D.L."/>
            <person name="Alikhan N.F."/>
            <person name="Baker D."/>
            <person name="Gharbi K."/>
            <person name="Hall N."/>
            <person name="Watson M."/>
            <person name="Adriaenssens E.M."/>
            <person name="Foster-Nyarko E."/>
            <person name="Jarju S."/>
            <person name="Secka A."/>
            <person name="Antonio M."/>
            <person name="Oren A."/>
            <person name="Chaudhuri R.R."/>
            <person name="La Ragione R."/>
            <person name="Hildebrand F."/>
            <person name="Pallen M.J."/>
        </authorList>
    </citation>
    <scope>NUCLEOTIDE SEQUENCE</scope>
    <source>
        <strain evidence="1">ChiBcec16-1751</strain>
    </source>
</reference>
<comment type="caution">
    <text evidence="1">The sequence shown here is derived from an EMBL/GenBank/DDBJ whole genome shotgun (WGS) entry which is preliminary data.</text>
</comment>
<name>A0A9D1JT48_9FIRM</name>
<dbReference type="EMBL" id="DVJJ01000080">
    <property type="protein sequence ID" value="HIS64777.1"/>
    <property type="molecule type" value="Genomic_DNA"/>
</dbReference>
<dbReference type="AlphaFoldDB" id="A0A9D1JT48"/>
<evidence type="ECO:0000313" key="1">
    <source>
        <dbReference type="EMBL" id="HIS64777.1"/>
    </source>
</evidence>
<evidence type="ECO:0000313" key="2">
    <source>
        <dbReference type="Proteomes" id="UP000886741"/>
    </source>
</evidence>
<protein>
    <submittedName>
        <fullName evidence="1">XkdX family protein</fullName>
    </submittedName>
</protein>
<accession>A0A9D1JT48</accession>
<organism evidence="1 2">
    <name type="scientific">Candidatus Avoscillospira avistercoris</name>
    <dbReference type="NCBI Taxonomy" id="2840707"/>
    <lineage>
        <taxon>Bacteria</taxon>
        <taxon>Bacillati</taxon>
        <taxon>Bacillota</taxon>
        <taxon>Clostridia</taxon>
        <taxon>Eubacteriales</taxon>
        <taxon>Oscillospiraceae</taxon>
        <taxon>Oscillospiraceae incertae sedis</taxon>
        <taxon>Candidatus Avoscillospira</taxon>
    </lineage>
</organism>
<proteinExistence type="predicted"/>
<gene>
    <name evidence="1" type="ORF">IAA83_05330</name>
</gene>
<reference evidence="1" key="1">
    <citation type="submission" date="2020-10" db="EMBL/GenBank/DDBJ databases">
        <authorList>
            <person name="Gilroy R."/>
        </authorList>
    </citation>
    <scope>NUCLEOTIDE SEQUENCE</scope>
    <source>
        <strain evidence="1">ChiBcec16-1751</strain>
    </source>
</reference>
<sequence length="42" mass="5031">MYEFIRLQYRMGRLNPEQVKAFAPQWLTTEQAETIINNGESR</sequence>
<dbReference type="Proteomes" id="UP000886741">
    <property type="component" value="Unassembled WGS sequence"/>
</dbReference>